<sequence>MSDSANKDTNIAKVEGPMGFGTAISLDPVDEQCRVHRDYTHQFDNCSRNPAKCEDGFSISVWYKSYYESTVLTHNTGATDKKQTIFSTGGDAEGHPGVHAYLEDDLELNVVVCNGTHFWHILLIGVFFENSWTNLGVLWSDEEGIEVYLKHTNPEIIGDEIYTGHTPKAKTTAPEPVPGGAKTPLEPSEIMLGCHKDSDDSTYRQYAEGAFDELATWTRVVEDPIMFLGGYSEALGEGGIDSLKETADTANYKDAETSAAMLNALNSVSSSEEEEEVVDDGVAPTSSPTSATSGTQPSPTATSSAAPPEDQEDFKNMLNILSGVTSTVPDNVLITNIERLMDVVKTTSNMLGPKYKDNFLAELQESDNPGAAGVLSQVNTFTLGLVTNLELTPNQTRDGYTINKDTRNIKLQSWKRNLDTLRAEGEPKKYWQAPNCDKLEDDPLWNFECSRLAVSHEIIPWEECGNWTVSTVITANRNYHNVAPLKYNLGRLDPALPKMLDSRAIDVRVDVSPPDDYVPEVEVVSDVVSFTTGEEDEAKEKDQKKSPCHPTKQSLMDKPVRLKLFHFNKNLRRKILFHQDEENKQIVARHCVYWNEALGDYGEWDTAGCKIVVSTDTYTKCSCSRLGTFAVLTEKVEPKIVPEEEVWLTMMRYAGYILSFIFIIAYIIIVVVSKDLKDMFHLMGLNLAVAILLGALSMLVSDIHAVRDDRHSCTAVGTLIHVFYQAAGAWIFSLGHAAFTAITSGVIGGLLKPYMAISWGMPLISMGSTYVFYMLQLGEDPRCFIAWENPAKIIFFGFQMFFVFFSSLCGIVVLCNMATPALRKDNLIEDYGSFCRGAAFLILFFDLTWIFALLCYIRLDFNEPDFYPIFQVLNSCTGIILFLFIGLGSRRFRMVIAGQTKLRREMLKNYAFGKPRKSAQDKEPLSSPHDQNTPPERPRSTPLDLRHPGQVTQSYEDTTDSHYPDIEQSFTDANGVENNFGISTGPFGFNKAVQLEALKEQCLKKQETDATSGDCTHKPSTCADGLSLSIWVKKVYGMDIFINHAQSNSFPREYIFSTGGDDTGHPGVALYHQGVMLEAVVSTGDKYWKERSYGGVFNETWTNVGLVWHPDTGLQVTINHKVLITRVHPDDAPSAKPGLSPPQTIIGCHRTGSSETYTGYTDAEFDELAVWSRPLAGADLVLMLGGYDNNPEMSEMTVFLNKSDMSDPNQKNAALNLLSGILAADPTTVTTDNNNTTTGNNTTITEEQGMKVL</sequence>
<feature type="transmembrane region" description="Helical" evidence="7">
    <location>
        <begin position="865"/>
        <end position="887"/>
    </location>
</feature>
<dbReference type="Pfam" id="PF01825">
    <property type="entry name" value="GPS"/>
    <property type="match status" value="1"/>
</dbReference>
<feature type="transmembrane region" description="Helical" evidence="7">
    <location>
        <begin position="653"/>
        <end position="672"/>
    </location>
</feature>
<dbReference type="GO" id="GO:0004930">
    <property type="term" value="F:G protein-coupled receptor activity"/>
    <property type="evidence" value="ECO:0007669"/>
    <property type="project" value="InterPro"/>
</dbReference>
<keyword evidence="11" id="KW-1185">Reference proteome</keyword>
<dbReference type="InterPro" id="IPR000832">
    <property type="entry name" value="GPCR_2_secretin-like"/>
</dbReference>
<proteinExistence type="predicted"/>
<dbReference type="GO" id="GO:0005886">
    <property type="term" value="C:plasma membrane"/>
    <property type="evidence" value="ECO:0007669"/>
    <property type="project" value="TreeGrafter"/>
</dbReference>
<evidence type="ECO:0000313" key="11">
    <source>
        <dbReference type="Proteomes" id="UP001292094"/>
    </source>
</evidence>
<evidence type="ECO:0000256" key="4">
    <source>
        <dbReference type="ARBA" id="ARBA00023136"/>
    </source>
</evidence>
<keyword evidence="4 7" id="KW-0472">Membrane</keyword>
<protein>
    <submittedName>
        <fullName evidence="10">Uncharacterized protein</fullName>
    </submittedName>
</protein>
<evidence type="ECO:0000256" key="7">
    <source>
        <dbReference type="SAM" id="Phobius"/>
    </source>
</evidence>
<feature type="domain" description="G-protein coupled receptors family 2 profile 2" evidence="9">
    <location>
        <begin position="648"/>
        <end position="889"/>
    </location>
</feature>
<dbReference type="Gene3D" id="2.60.220.50">
    <property type="match status" value="1"/>
</dbReference>
<evidence type="ECO:0000313" key="10">
    <source>
        <dbReference type="EMBL" id="KAK4324935.1"/>
    </source>
</evidence>
<organism evidence="10 11">
    <name type="scientific">Petrolisthes manimaculis</name>
    <dbReference type="NCBI Taxonomy" id="1843537"/>
    <lineage>
        <taxon>Eukaryota</taxon>
        <taxon>Metazoa</taxon>
        <taxon>Ecdysozoa</taxon>
        <taxon>Arthropoda</taxon>
        <taxon>Crustacea</taxon>
        <taxon>Multicrustacea</taxon>
        <taxon>Malacostraca</taxon>
        <taxon>Eumalacostraca</taxon>
        <taxon>Eucarida</taxon>
        <taxon>Decapoda</taxon>
        <taxon>Pleocyemata</taxon>
        <taxon>Anomura</taxon>
        <taxon>Galatheoidea</taxon>
        <taxon>Porcellanidae</taxon>
        <taxon>Petrolisthes</taxon>
    </lineage>
</organism>
<keyword evidence="2 7" id="KW-0812">Transmembrane</keyword>
<dbReference type="Gene3D" id="1.20.1070.10">
    <property type="entry name" value="Rhodopsin 7-helix transmembrane proteins"/>
    <property type="match status" value="1"/>
</dbReference>
<dbReference type="Gene3D" id="2.60.120.200">
    <property type="match status" value="1"/>
</dbReference>
<gene>
    <name evidence="10" type="ORF">Pmani_004470</name>
</gene>
<keyword evidence="3 7" id="KW-1133">Transmembrane helix</keyword>
<reference evidence="10" key="1">
    <citation type="submission" date="2023-11" db="EMBL/GenBank/DDBJ databases">
        <title>Genome assemblies of two species of porcelain crab, Petrolisthes cinctipes and Petrolisthes manimaculis (Anomura: Porcellanidae).</title>
        <authorList>
            <person name="Angst P."/>
        </authorList>
    </citation>
    <scope>NUCLEOTIDE SEQUENCE</scope>
    <source>
        <strain evidence="10">PB745_02</strain>
        <tissue evidence="10">Gill</tissue>
    </source>
</reference>
<dbReference type="InterPro" id="IPR000203">
    <property type="entry name" value="GPS"/>
</dbReference>
<feature type="region of interest" description="Disordered" evidence="6">
    <location>
        <begin position="915"/>
        <end position="967"/>
    </location>
</feature>
<dbReference type="Pfam" id="PF00002">
    <property type="entry name" value="7tm_2"/>
    <property type="match status" value="1"/>
</dbReference>
<feature type="transmembrane region" description="Helical" evidence="7">
    <location>
        <begin position="793"/>
        <end position="817"/>
    </location>
</feature>
<dbReference type="SUPFAM" id="SSF49899">
    <property type="entry name" value="Concanavalin A-like lectins/glucanases"/>
    <property type="match status" value="2"/>
</dbReference>
<dbReference type="AlphaFoldDB" id="A0AAE1UN95"/>
<feature type="compositionally biased region" description="Low complexity" evidence="6">
    <location>
        <begin position="283"/>
        <end position="308"/>
    </location>
</feature>
<dbReference type="InterPro" id="IPR057244">
    <property type="entry name" value="GAIN_B"/>
</dbReference>
<feature type="transmembrane region" description="Helical" evidence="7">
    <location>
        <begin position="754"/>
        <end position="773"/>
    </location>
</feature>
<evidence type="ECO:0000259" key="9">
    <source>
        <dbReference type="PROSITE" id="PS50261"/>
    </source>
</evidence>
<dbReference type="Proteomes" id="UP001292094">
    <property type="component" value="Unassembled WGS sequence"/>
</dbReference>
<evidence type="ECO:0000256" key="3">
    <source>
        <dbReference type="ARBA" id="ARBA00022989"/>
    </source>
</evidence>
<dbReference type="InterPro" id="IPR017981">
    <property type="entry name" value="GPCR_2-like_7TM"/>
</dbReference>
<feature type="transmembrane region" description="Helical" evidence="7">
    <location>
        <begin position="679"/>
        <end position="700"/>
    </location>
</feature>
<comment type="subcellular location">
    <subcellularLocation>
        <location evidence="1">Membrane</location>
        <topology evidence="1">Multi-pass membrane protein</topology>
    </subcellularLocation>
</comment>
<dbReference type="SUPFAM" id="SSF81321">
    <property type="entry name" value="Family A G protein-coupled receptor-like"/>
    <property type="match status" value="1"/>
</dbReference>
<feature type="region of interest" description="Disordered" evidence="6">
    <location>
        <begin position="267"/>
        <end position="310"/>
    </location>
</feature>
<dbReference type="EMBL" id="JAWZYT010000313">
    <property type="protein sequence ID" value="KAK4324935.1"/>
    <property type="molecule type" value="Genomic_DNA"/>
</dbReference>
<dbReference type="InterPro" id="IPR046338">
    <property type="entry name" value="GAIN_dom_sf"/>
</dbReference>
<evidence type="ECO:0000256" key="1">
    <source>
        <dbReference type="ARBA" id="ARBA00004141"/>
    </source>
</evidence>
<comment type="caution">
    <text evidence="10">The sequence shown here is derived from an EMBL/GenBank/DDBJ whole genome shotgun (WGS) entry which is preliminary data.</text>
</comment>
<dbReference type="SMART" id="SM00303">
    <property type="entry name" value="GPS"/>
    <property type="match status" value="1"/>
</dbReference>
<dbReference type="InterPro" id="IPR013320">
    <property type="entry name" value="ConA-like_dom_sf"/>
</dbReference>
<keyword evidence="5" id="KW-1015">Disulfide bond</keyword>
<dbReference type="PANTHER" id="PTHR12011">
    <property type="entry name" value="ADHESION G-PROTEIN COUPLED RECEPTOR"/>
    <property type="match status" value="1"/>
</dbReference>
<feature type="region of interest" description="Disordered" evidence="6">
    <location>
        <begin position="165"/>
        <end position="186"/>
    </location>
</feature>
<evidence type="ECO:0000256" key="5">
    <source>
        <dbReference type="ARBA" id="ARBA00023157"/>
    </source>
</evidence>
<feature type="compositionally biased region" description="Basic and acidic residues" evidence="6">
    <location>
        <begin position="936"/>
        <end position="947"/>
    </location>
</feature>
<name>A0AAE1UN95_9EUCA</name>
<accession>A0AAE1UN95</accession>
<dbReference type="PROSITE" id="PS50221">
    <property type="entry name" value="GAIN_B"/>
    <property type="match status" value="1"/>
</dbReference>
<evidence type="ECO:0000256" key="2">
    <source>
        <dbReference type="ARBA" id="ARBA00022692"/>
    </source>
</evidence>
<evidence type="ECO:0000259" key="8">
    <source>
        <dbReference type="PROSITE" id="PS50221"/>
    </source>
</evidence>
<dbReference type="GO" id="GO:0007166">
    <property type="term" value="P:cell surface receptor signaling pathway"/>
    <property type="evidence" value="ECO:0007669"/>
    <property type="project" value="InterPro"/>
</dbReference>
<feature type="transmembrane region" description="Helical" evidence="7">
    <location>
        <begin position="838"/>
        <end position="859"/>
    </location>
</feature>
<feature type="region of interest" description="Disordered" evidence="6">
    <location>
        <begin position="534"/>
        <end position="553"/>
    </location>
</feature>
<feature type="transmembrane region" description="Helical" evidence="7">
    <location>
        <begin position="720"/>
        <end position="742"/>
    </location>
</feature>
<feature type="domain" description="GAIN-B" evidence="8">
    <location>
        <begin position="507"/>
        <end position="639"/>
    </location>
</feature>
<dbReference type="PANTHER" id="PTHR12011:SF347">
    <property type="entry name" value="FI21270P1-RELATED"/>
    <property type="match status" value="1"/>
</dbReference>
<evidence type="ECO:0000256" key="6">
    <source>
        <dbReference type="SAM" id="MobiDB-lite"/>
    </source>
</evidence>
<dbReference type="PROSITE" id="PS50261">
    <property type="entry name" value="G_PROTEIN_RECEP_F2_4"/>
    <property type="match status" value="1"/>
</dbReference>